<evidence type="ECO:0000256" key="5">
    <source>
        <dbReference type="ARBA" id="ARBA00023015"/>
    </source>
</evidence>
<feature type="compositionally biased region" description="Basic and acidic residues" evidence="9">
    <location>
        <begin position="415"/>
        <end position="424"/>
    </location>
</feature>
<dbReference type="SMART" id="SM00355">
    <property type="entry name" value="ZnF_C2H2"/>
    <property type="match status" value="9"/>
</dbReference>
<protein>
    <submittedName>
        <fullName evidence="11">Zinc finger protein 76 (Expressed in testis)</fullName>
    </submittedName>
</protein>
<dbReference type="PANTHER" id="PTHR46179:SF13">
    <property type="entry name" value="C2H2-TYPE DOMAIN-CONTAINING PROTEIN"/>
    <property type="match status" value="1"/>
</dbReference>
<dbReference type="GO" id="GO:0008270">
    <property type="term" value="F:zinc ion binding"/>
    <property type="evidence" value="ECO:0007669"/>
    <property type="project" value="UniProtKB-KW"/>
</dbReference>
<evidence type="ECO:0000259" key="10">
    <source>
        <dbReference type="PROSITE" id="PS50157"/>
    </source>
</evidence>
<feature type="region of interest" description="Disordered" evidence="9">
    <location>
        <begin position="816"/>
        <end position="840"/>
    </location>
</feature>
<accession>A0A166PPD8</accession>
<keyword evidence="6" id="KW-0804">Transcription</keyword>
<dbReference type="PROSITE" id="PS00028">
    <property type="entry name" value="ZINC_FINGER_C2H2_1"/>
    <property type="match status" value="1"/>
</dbReference>
<keyword evidence="12" id="KW-1185">Reference proteome</keyword>
<gene>
    <name evidence="11" type="ORF">CI238_04734</name>
</gene>
<evidence type="ECO:0000256" key="1">
    <source>
        <dbReference type="ARBA" id="ARBA00004123"/>
    </source>
</evidence>
<keyword evidence="4" id="KW-0862">Zinc</keyword>
<dbReference type="GO" id="GO:0006357">
    <property type="term" value="P:regulation of transcription by RNA polymerase II"/>
    <property type="evidence" value="ECO:0007669"/>
    <property type="project" value="TreeGrafter"/>
</dbReference>
<feature type="region of interest" description="Disordered" evidence="9">
    <location>
        <begin position="400"/>
        <end position="424"/>
    </location>
</feature>
<reference evidence="11 12" key="1">
    <citation type="submission" date="2015-06" db="EMBL/GenBank/DDBJ databases">
        <title>Survival trade-offs in plant roots during colonization by closely related pathogenic and mutualistic fungi.</title>
        <authorList>
            <person name="Hacquard S."/>
            <person name="Kracher B."/>
            <person name="Hiruma K."/>
            <person name="Weinman A."/>
            <person name="Muench P."/>
            <person name="Garrido Oter R."/>
            <person name="Ver Loren van Themaat E."/>
            <person name="Dallerey J.-F."/>
            <person name="Damm U."/>
            <person name="Henrissat B."/>
            <person name="Lespinet O."/>
            <person name="Thon M."/>
            <person name="Kemen E."/>
            <person name="McHardy A.C."/>
            <person name="Schulze-Lefert P."/>
            <person name="O'Connell R.J."/>
        </authorList>
    </citation>
    <scope>NUCLEOTIDE SEQUENCE [LARGE SCALE GENOMIC DNA]</scope>
    <source>
        <strain evidence="11 12">MAFF 238704</strain>
    </source>
</reference>
<evidence type="ECO:0000256" key="8">
    <source>
        <dbReference type="PROSITE-ProRule" id="PRU00042"/>
    </source>
</evidence>
<organism evidence="11 12">
    <name type="scientific">Colletotrichum incanum</name>
    <name type="common">Soybean anthracnose fungus</name>
    <dbReference type="NCBI Taxonomy" id="1573173"/>
    <lineage>
        <taxon>Eukaryota</taxon>
        <taxon>Fungi</taxon>
        <taxon>Dikarya</taxon>
        <taxon>Ascomycota</taxon>
        <taxon>Pezizomycotina</taxon>
        <taxon>Sordariomycetes</taxon>
        <taxon>Hypocreomycetidae</taxon>
        <taxon>Glomerellales</taxon>
        <taxon>Glomerellaceae</taxon>
        <taxon>Colletotrichum</taxon>
        <taxon>Colletotrichum spaethianum species complex</taxon>
    </lineage>
</organism>
<evidence type="ECO:0000256" key="2">
    <source>
        <dbReference type="ARBA" id="ARBA00022723"/>
    </source>
</evidence>
<keyword evidence="3 8" id="KW-0863">Zinc-finger</keyword>
<dbReference type="AlphaFoldDB" id="A0A166PPD8"/>
<evidence type="ECO:0000313" key="12">
    <source>
        <dbReference type="Proteomes" id="UP000076584"/>
    </source>
</evidence>
<keyword evidence="5" id="KW-0805">Transcription regulation</keyword>
<comment type="subcellular location">
    <subcellularLocation>
        <location evidence="1">Nucleus</location>
    </subcellularLocation>
</comment>
<proteinExistence type="predicted"/>
<evidence type="ECO:0000256" key="7">
    <source>
        <dbReference type="ARBA" id="ARBA00023242"/>
    </source>
</evidence>
<evidence type="ECO:0000256" key="9">
    <source>
        <dbReference type="SAM" id="MobiDB-lite"/>
    </source>
</evidence>
<sequence>MIGKNSRKMAAEPSQVKAHITQPSRKMFPCPYANEHDCDEAFQSQVEASHHAILSHQVVPIHKTEDGQFVCLLAEFGCSATFDRTALLNTHTQYEHRKEAFPCTLAHVHGEKPYPCPLADEYDCTERFYNVALAQRHAGMCHKKLGFPCPRAEQLDCMARFNSKLEAQKHLHKEHEPNPFPCPGAEKYWCGKRFPTYDAARKHMGRDHKRFPCSRAEELGCSQTFSLKLSATKHARLVHGHIKFPCPYADTAACDKVFATVGGANRHAKYHTNHFPCQHQHCGERFPTAQEAIEHSRDPQHSLAALFICTLQGCRGAISGKRYIAPAMRRHHQTHVELGEVVHGDESIISYAEGLLPSIKLSLFWSILEHSSMDLTETGDGCNDDDMPIEGDCDEADEEDETLAPWEEQNGIKASPEERRRQIHESNTAKWIPGVASLHFCPVGLTNLGLKCVGPSILRREIDEPCPNSAIIDLDTACLLTKKRHASNSHRLHLDCRCITCHSEYRVRECVVKSSLLQVPGFLCARPGCSRPCIDGTAGCDLHLWDLSFDSTPKIDLQPLQETFKATTCTRWVASPTYDVVRQRLSDIRDGKRPGSDLVILDDEYSLASKQLWEFFLIERVSGNVLINTTIVHQDGLDHTPVGSHYVKMRSQIQAKKVFYSGRQNIDSMTVHQVAQKLKQTGIHPGTIILVWAVNIGDLTILRNFLESAGYFDILPPDENCIPLIHVLRPNLPKIGQRPFPLRLEVLFPVMVPRHQLIGLNHAALVDCQQTRLICMGFDQLCMPVEKRGKDWQPESVARISQTSILDWVEKKHETEKGIHKRGHSFAKSQGATLKRLQRS</sequence>
<evidence type="ECO:0000256" key="4">
    <source>
        <dbReference type="ARBA" id="ARBA00022833"/>
    </source>
</evidence>
<dbReference type="GO" id="GO:0005634">
    <property type="term" value="C:nucleus"/>
    <property type="evidence" value="ECO:0007669"/>
    <property type="project" value="UniProtKB-SubCell"/>
</dbReference>
<evidence type="ECO:0000313" key="11">
    <source>
        <dbReference type="EMBL" id="KZL67006.1"/>
    </source>
</evidence>
<evidence type="ECO:0000256" key="6">
    <source>
        <dbReference type="ARBA" id="ARBA00023163"/>
    </source>
</evidence>
<dbReference type="InterPro" id="IPR013087">
    <property type="entry name" value="Znf_C2H2_type"/>
</dbReference>
<keyword evidence="7" id="KW-0539">Nucleus</keyword>
<dbReference type="InterPro" id="IPR051061">
    <property type="entry name" value="Zinc_finger_trans_reg"/>
</dbReference>
<keyword evidence="2" id="KW-0479">Metal-binding</keyword>
<feature type="domain" description="C2H2-type" evidence="10">
    <location>
        <begin position="275"/>
        <end position="302"/>
    </location>
</feature>
<dbReference type="Gene3D" id="3.30.160.60">
    <property type="entry name" value="Classic Zinc Finger"/>
    <property type="match status" value="2"/>
</dbReference>
<name>A0A166PPD8_COLIC</name>
<comment type="caution">
    <text evidence="11">The sequence shown here is derived from an EMBL/GenBank/DDBJ whole genome shotgun (WGS) entry which is preliminary data.</text>
</comment>
<dbReference type="STRING" id="1573173.A0A166PPD8"/>
<dbReference type="Proteomes" id="UP000076584">
    <property type="component" value="Unassembled WGS sequence"/>
</dbReference>
<evidence type="ECO:0000256" key="3">
    <source>
        <dbReference type="ARBA" id="ARBA00022771"/>
    </source>
</evidence>
<dbReference type="PANTHER" id="PTHR46179">
    <property type="entry name" value="ZINC FINGER PROTEIN"/>
    <property type="match status" value="1"/>
</dbReference>
<dbReference type="PROSITE" id="PS50157">
    <property type="entry name" value="ZINC_FINGER_C2H2_2"/>
    <property type="match status" value="2"/>
</dbReference>
<dbReference type="EMBL" id="LFIW01002552">
    <property type="protein sequence ID" value="KZL67006.1"/>
    <property type="molecule type" value="Genomic_DNA"/>
</dbReference>
<feature type="domain" description="C2H2-type" evidence="10">
    <location>
        <begin position="244"/>
        <end position="276"/>
    </location>
</feature>